<keyword evidence="2" id="KW-1185">Reference proteome</keyword>
<dbReference type="Proteomes" id="UP000479710">
    <property type="component" value="Unassembled WGS sequence"/>
</dbReference>
<protein>
    <submittedName>
        <fullName evidence="1">Uncharacterized protein</fullName>
    </submittedName>
</protein>
<organism evidence="1 2">
    <name type="scientific">Oryza meyeriana var. granulata</name>
    <dbReference type="NCBI Taxonomy" id="110450"/>
    <lineage>
        <taxon>Eukaryota</taxon>
        <taxon>Viridiplantae</taxon>
        <taxon>Streptophyta</taxon>
        <taxon>Embryophyta</taxon>
        <taxon>Tracheophyta</taxon>
        <taxon>Spermatophyta</taxon>
        <taxon>Magnoliopsida</taxon>
        <taxon>Liliopsida</taxon>
        <taxon>Poales</taxon>
        <taxon>Poaceae</taxon>
        <taxon>BOP clade</taxon>
        <taxon>Oryzoideae</taxon>
        <taxon>Oryzeae</taxon>
        <taxon>Oryzinae</taxon>
        <taxon>Oryza</taxon>
        <taxon>Oryza meyeriana</taxon>
    </lineage>
</organism>
<evidence type="ECO:0000313" key="2">
    <source>
        <dbReference type="Proteomes" id="UP000479710"/>
    </source>
</evidence>
<dbReference type="EMBL" id="SPHZ02000005">
    <property type="protein sequence ID" value="KAF0916373.1"/>
    <property type="molecule type" value="Genomic_DNA"/>
</dbReference>
<reference evidence="1 2" key="1">
    <citation type="submission" date="2019-11" db="EMBL/GenBank/DDBJ databases">
        <title>Whole genome sequence of Oryza granulata.</title>
        <authorList>
            <person name="Li W."/>
        </authorList>
    </citation>
    <scope>NUCLEOTIDE SEQUENCE [LARGE SCALE GENOMIC DNA]</scope>
    <source>
        <strain evidence="2">cv. Menghai</strain>
        <tissue evidence="1">Leaf</tissue>
    </source>
</reference>
<sequence>MDITGILQDASSIRMDILRPLTGISVRHVINDGINQFINDGIDRVIYDGNACINMDPTKTGGLIANGVL</sequence>
<gene>
    <name evidence="1" type="ORF">E2562_005968</name>
</gene>
<evidence type="ECO:0000313" key="1">
    <source>
        <dbReference type="EMBL" id="KAF0916373.1"/>
    </source>
</evidence>
<accession>A0A6G1DXH1</accession>
<name>A0A6G1DXH1_9ORYZ</name>
<proteinExistence type="predicted"/>
<comment type="caution">
    <text evidence="1">The sequence shown here is derived from an EMBL/GenBank/DDBJ whole genome shotgun (WGS) entry which is preliminary data.</text>
</comment>
<dbReference type="AlphaFoldDB" id="A0A6G1DXH1"/>